<dbReference type="PIRSF" id="PIRSF006648">
    <property type="entry name" value="DrrB"/>
    <property type="match status" value="1"/>
</dbReference>
<dbReference type="InterPro" id="IPR013525">
    <property type="entry name" value="ABC2_TM"/>
</dbReference>
<dbReference type="GO" id="GO:0043190">
    <property type="term" value="C:ATP-binding cassette (ABC) transporter complex"/>
    <property type="evidence" value="ECO:0007669"/>
    <property type="project" value="InterPro"/>
</dbReference>
<dbReference type="GO" id="GO:0140359">
    <property type="term" value="F:ABC-type transporter activity"/>
    <property type="evidence" value="ECO:0007669"/>
    <property type="project" value="InterPro"/>
</dbReference>
<evidence type="ECO:0000256" key="1">
    <source>
        <dbReference type="ARBA" id="ARBA00004141"/>
    </source>
</evidence>
<comment type="subcellular location">
    <subcellularLocation>
        <location evidence="1">Membrane</location>
        <topology evidence="1">Multi-pass membrane protein</topology>
    </subcellularLocation>
</comment>
<dbReference type="RefSeq" id="WP_129252864.1">
    <property type="nucleotide sequence ID" value="NZ_SAXA01000002.1"/>
</dbReference>
<keyword evidence="2 5" id="KW-0812">Transmembrane</keyword>
<dbReference type="InterPro" id="IPR052902">
    <property type="entry name" value="ABC-2_transporter"/>
</dbReference>
<reference evidence="7 8" key="1">
    <citation type="submission" date="2019-01" db="EMBL/GenBank/DDBJ databases">
        <title>Ancylomarina salipaludis sp. nov., isolated from a salt marsh.</title>
        <authorList>
            <person name="Yoon J.-H."/>
        </authorList>
    </citation>
    <scope>NUCLEOTIDE SEQUENCE [LARGE SCALE GENOMIC DNA]</scope>
    <source>
        <strain evidence="7 8">SHSM-M15</strain>
    </source>
</reference>
<feature type="transmembrane region" description="Helical" evidence="5">
    <location>
        <begin position="21"/>
        <end position="42"/>
    </location>
</feature>
<evidence type="ECO:0000313" key="8">
    <source>
        <dbReference type="Proteomes" id="UP000289703"/>
    </source>
</evidence>
<feature type="transmembrane region" description="Helical" evidence="5">
    <location>
        <begin position="164"/>
        <end position="183"/>
    </location>
</feature>
<feature type="domain" description="ABC-2 type transporter transmembrane" evidence="6">
    <location>
        <begin position="12"/>
        <end position="207"/>
    </location>
</feature>
<keyword evidence="8" id="KW-1185">Reference proteome</keyword>
<proteinExistence type="predicted"/>
<feature type="transmembrane region" description="Helical" evidence="5">
    <location>
        <begin position="130"/>
        <end position="152"/>
    </location>
</feature>
<protein>
    <submittedName>
        <fullName evidence="7">ABC transporter permease</fullName>
    </submittedName>
</protein>
<sequence length="237" mass="26583">MFKILCHSIYFHLINYLRIKQAVFFSLAFPIFLFIVFGNIWGLNQQEYVASLFTGVLGMTIASDGLFAIGPVIREYYASGLIKYLRKLPMNILSYFIGLIISRVISLLVVLGLLTVVSKLMFNFTPPSEQIINLIAGIVIGLFLFAFLGLTISFSGIKYGSEKGLINFVFFGVLFTSNCFYPVGQFNRIVGAIGDALPLNPILHVLRGEASGFIIVLWLITPIVLFSVLFRRIKFVR</sequence>
<dbReference type="PANTHER" id="PTHR43027">
    <property type="entry name" value="DOXORUBICIN RESISTANCE ABC TRANSPORTER PERMEASE PROTEIN DRRC-RELATED"/>
    <property type="match status" value="1"/>
</dbReference>
<evidence type="ECO:0000259" key="6">
    <source>
        <dbReference type="Pfam" id="PF01061"/>
    </source>
</evidence>
<organism evidence="7 8">
    <name type="scientific">Ancylomarina salipaludis</name>
    <dbReference type="NCBI Taxonomy" id="2501299"/>
    <lineage>
        <taxon>Bacteria</taxon>
        <taxon>Pseudomonadati</taxon>
        <taxon>Bacteroidota</taxon>
        <taxon>Bacteroidia</taxon>
        <taxon>Marinilabiliales</taxon>
        <taxon>Marinifilaceae</taxon>
        <taxon>Ancylomarina</taxon>
    </lineage>
</organism>
<dbReference type="OrthoDB" id="1079585at2"/>
<dbReference type="EMBL" id="SAXA01000002">
    <property type="protein sequence ID" value="RXQ96647.1"/>
    <property type="molecule type" value="Genomic_DNA"/>
</dbReference>
<evidence type="ECO:0000256" key="5">
    <source>
        <dbReference type="SAM" id="Phobius"/>
    </source>
</evidence>
<dbReference type="AlphaFoldDB" id="A0A4Q1JQG5"/>
<name>A0A4Q1JQG5_9BACT</name>
<feature type="transmembrane region" description="Helical" evidence="5">
    <location>
        <begin position="93"/>
        <end position="118"/>
    </location>
</feature>
<keyword evidence="4 5" id="KW-0472">Membrane</keyword>
<accession>A0A4Q1JQG5</accession>
<dbReference type="Pfam" id="PF01061">
    <property type="entry name" value="ABC2_membrane"/>
    <property type="match status" value="1"/>
</dbReference>
<gene>
    <name evidence="7" type="ORF">EO244_03200</name>
</gene>
<dbReference type="Proteomes" id="UP000289703">
    <property type="component" value="Unassembled WGS sequence"/>
</dbReference>
<dbReference type="PANTHER" id="PTHR43027:SF2">
    <property type="entry name" value="TRANSPORT PERMEASE PROTEIN"/>
    <property type="match status" value="1"/>
</dbReference>
<evidence type="ECO:0000256" key="4">
    <source>
        <dbReference type="ARBA" id="ARBA00023136"/>
    </source>
</evidence>
<keyword evidence="3 5" id="KW-1133">Transmembrane helix</keyword>
<comment type="caution">
    <text evidence="7">The sequence shown here is derived from an EMBL/GenBank/DDBJ whole genome shotgun (WGS) entry which is preliminary data.</text>
</comment>
<evidence type="ECO:0000313" key="7">
    <source>
        <dbReference type="EMBL" id="RXQ96647.1"/>
    </source>
</evidence>
<feature type="transmembrane region" description="Helical" evidence="5">
    <location>
        <begin position="48"/>
        <end position="73"/>
    </location>
</feature>
<feature type="transmembrane region" description="Helical" evidence="5">
    <location>
        <begin position="210"/>
        <end position="230"/>
    </location>
</feature>
<dbReference type="InterPro" id="IPR000412">
    <property type="entry name" value="ABC_2_transport"/>
</dbReference>
<evidence type="ECO:0000256" key="3">
    <source>
        <dbReference type="ARBA" id="ARBA00022989"/>
    </source>
</evidence>
<evidence type="ECO:0000256" key="2">
    <source>
        <dbReference type="ARBA" id="ARBA00022692"/>
    </source>
</evidence>